<keyword evidence="2" id="KW-0238">DNA-binding</keyword>
<dbReference type="CDD" id="cd00093">
    <property type="entry name" value="HTH_XRE"/>
    <property type="match status" value="1"/>
</dbReference>
<protein>
    <submittedName>
        <fullName evidence="6">AraC family transcriptional regulator</fullName>
    </submittedName>
</protein>
<comment type="caution">
    <text evidence="6">The sequence shown here is derived from an EMBL/GenBank/DDBJ whole genome shotgun (WGS) entry which is preliminary data.</text>
</comment>
<evidence type="ECO:0000256" key="2">
    <source>
        <dbReference type="ARBA" id="ARBA00023125"/>
    </source>
</evidence>
<gene>
    <name evidence="6" type="ORF">E6Q80_20030</name>
</gene>
<evidence type="ECO:0000313" key="7">
    <source>
        <dbReference type="Proteomes" id="UP000321192"/>
    </source>
</evidence>
<dbReference type="SUPFAM" id="SSF46689">
    <property type="entry name" value="Homeodomain-like"/>
    <property type="match status" value="1"/>
</dbReference>
<dbReference type="PROSITE" id="PS01124">
    <property type="entry name" value="HTH_ARAC_FAMILY_2"/>
    <property type="match status" value="1"/>
</dbReference>
<organism evidence="6 7">
    <name type="scientific">Thauera aminoaromatica</name>
    <dbReference type="NCBI Taxonomy" id="164330"/>
    <lineage>
        <taxon>Bacteria</taxon>
        <taxon>Pseudomonadati</taxon>
        <taxon>Pseudomonadota</taxon>
        <taxon>Betaproteobacteria</taxon>
        <taxon>Rhodocyclales</taxon>
        <taxon>Zoogloeaceae</taxon>
        <taxon>Thauera</taxon>
    </lineage>
</organism>
<evidence type="ECO:0000256" key="1">
    <source>
        <dbReference type="ARBA" id="ARBA00023015"/>
    </source>
</evidence>
<dbReference type="InterPro" id="IPR009057">
    <property type="entry name" value="Homeodomain-like_sf"/>
</dbReference>
<evidence type="ECO:0000259" key="5">
    <source>
        <dbReference type="PROSITE" id="PS01124"/>
    </source>
</evidence>
<dbReference type="PANTHER" id="PTHR46796:SF6">
    <property type="entry name" value="ARAC SUBFAMILY"/>
    <property type="match status" value="1"/>
</dbReference>
<dbReference type="GO" id="GO:0043565">
    <property type="term" value="F:sequence-specific DNA binding"/>
    <property type="evidence" value="ECO:0007669"/>
    <property type="project" value="InterPro"/>
</dbReference>
<evidence type="ECO:0000313" key="6">
    <source>
        <dbReference type="EMBL" id="TXH79606.1"/>
    </source>
</evidence>
<evidence type="ECO:0000256" key="4">
    <source>
        <dbReference type="SAM" id="MobiDB-lite"/>
    </source>
</evidence>
<reference evidence="6 7" key="1">
    <citation type="submission" date="2018-09" db="EMBL/GenBank/DDBJ databases">
        <title>Metagenome Assembled Genomes from an Advanced Water Purification Facility.</title>
        <authorList>
            <person name="Stamps B.W."/>
            <person name="Spear J.R."/>
        </authorList>
    </citation>
    <scope>NUCLEOTIDE SEQUENCE [LARGE SCALE GENOMIC DNA]</scope>
    <source>
        <strain evidence="6">Bin_27_1</strain>
    </source>
</reference>
<dbReference type="SMART" id="SM00342">
    <property type="entry name" value="HTH_ARAC"/>
    <property type="match status" value="1"/>
</dbReference>
<dbReference type="Pfam" id="PF12833">
    <property type="entry name" value="HTH_18"/>
    <property type="match status" value="1"/>
</dbReference>
<keyword evidence="3" id="KW-0804">Transcription</keyword>
<dbReference type="GO" id="GO:0003700">
    <property type="term" value="F:DNA-binding transcription factor activity"/>
    <property type="evidence" value="ECO:0007669"/>
    <property type="project" value="InterPro"/>
</dbReference>
<dbReference type="PANTHER" id="PTHR46796">
    <property type="entry name" value="HTH-TYPE TRANSCRIPTIONAL ACTIVATOR RHAS-RELATED"/>
    <property type="match status" value="1"/>
</dbReference>
<dbReference type="InterPro" id="IPR001387">
    <property type="entry name" value="Cro/C1-type_HTH"/>
</dbReference>
<dbReference type="RefSeq" id="WP_276661604.1">
    <property type="nucleotide sequence ID" value="NZ_SSFD01000340.1"/>
</dbReference>
<proteinExistence type="predicted"/>
<dbReference type="Gene3D" id="1.10.10.60">
    <property type="entry name" value="Homeodomain-like"/>
    <property type="match status" value="1"/>
</dbReference>
<dbReference type="Proteomes" id="UP000321192">
    <property type="component" value="Unassembled WGS sequence"/>
</dbReference>
<accession>A0A5C7S9D6</accession>
<keyword evidence="1" id="KW-0805">Transcription regulation</keyword>
<dbReference type="InterPro" id="IPR018060">
    <property type="entry name" value="HTH_AraC"/>
</dbReference>
<name>A0A5C7S9D6_THASP</name>
<sequence>MSIDLPSNPHQGPLPTRASATARPVVHDLPRAREAGARPASVQRLDLCRLVADVVPDEAPPNPAEQYEALVLVRGHAFLRSSEAAIELEPGQILLGTGASPELLYSADSELWSVLVPESVLREACSECGWLHAGEGVRFNRSPCTRDELDHLVTLLRLVASESASGALRAQLFMHYAHAVANKLLFTLQHNQPTSQTCGQARLFERLERHIEARIKQDISVEQLAQFAGLSQRSLYQVLKDQARMSPRTYIRRKKLEHVYATLMDPAVRVASVTAVALDYGFTHLGRFAELYKSSFGILPSESLKARPPGK</sequence>
<feature type="domain" description="HTH araC/xylS-type" evidence="5">
    <location>
        <begin position="205"/>
        <end position="306"/>
    </location>
</feature>
<feature type="region of interest" description="Disordered" evidence="4">
    <location>
        <begin position="1"/>
        <end position="24"/>
    </location>
</feature>
<dbReference type="EMBL" id="SSFD01000340">
    <property type="protein sequence ID" value="TXH79606.1"/>
    <property type="molecule type" value="Genomic_DNA"/>
</dbReference>
<evidence type="ECO:0000256" key="3">
    <source>
        <dbReference type="ARBA" id="ARBA00023163"/>
    </source>
</evidence>
<dbReference type="AlphaFoldDB" id="A0A5C7S9D6"/>
<dbReference type="InterPro" id="IPR050204">
    <property type="entry name" value="AraC_XylS_family_regulators"/>
</dbReference>